<sequence length="66" mass="7385">MTFQLQHSQLGQVEGVKHDNGVVEYRGIQYAIITNSFAKSTIYHQRANEKGPVNATRKGLLRNASI</sequence>
<dbReference type="AlphaFoldDB" id="A0AAD6HUJ8"/>
<protein>
    <submittedName>
        <fullName evidence="1">Uncharacterized protein</fullName>
    </submittedName>
</protein>
<name>A0AAD6HUJ8_9EURO</name>
<comment type="caution">
    <text evidence="1">The sequence shown here is derived from an EMBL/GenBank/DDBJ whole genome shotgun (WGS) entry which is preliminary data.</text>
</comment>
<proteinExistence type="predicted"/>
<dbReference type="EMBL" id="JAQJAN010000002">
    <property type="protein sequence ID" value="KAJ5738505.1"/>
    <property type="molecule type" value="Genomic_DNA"/>
</dbReference>
<reference evidence="1" key="1">
    <citation type="journal article" date="2023" name="IMA Fungus">
        <title>Comparative genomic study of the Penicillium genus elucidates a diverse pangenome and 15 lateral gene transfer events.</title>
        <authorList>
            <person name="Petersen C."/>
            <person name="Sorensen T."/>
            <person name="Nielsen M.R."/>
            <person name="Sondergaard T.E."/>
            <person name="Sorensen J.L."/>
            <person name="Fitzpatrick D.A."/>
            <person name="Frisvad J.C."/>
            <person name="Nielsen K.L."/>
        </authorList>
    </citation>
    <scope>NUCLEOTIDE SEQUENCE</scope>
    <source>
        <strain evidence="1">IBT 17514</strain>
    </source>
</reference>
<evidence type="ECO:0000313" key="1">
    <source>
        <dbReference type="EMBL" id="KAJ5738505.1"/>
    </source>
</evidence>
<dbReference type="Proteomes" id="UP001215712">
    <property type="component" value="Unassembled WGS sequence"/>
</dbReference>
<gene>
    <name evidence="1" type="ORF">N7493_001660</name>
</gene>
<accession>A0AAD6HUJ8</accession>
<reference evidence="1" key="2">
    <citation type="submission" date="2023-01" db="EMBL/GenBank/DDBJ databases">
        <authorList>
            <person name="Petersen C."/>
        </authorList>
    </citation>
    <scope>NUCLEOTIDE SEQUENCE</scope>
    <source>
        <strain evidence="1">IBT 17514</strain>
    </source>
</reference>
<evidence type="ECO:0000313" key="2">
    <source>
        <dbReference type="Proteomes" id="UP001215712"/>
    </source>
</evidence>
<keyword evidence="2" id="KW-1185">Reference proteome</keyword>
<organism evidence="1 2">
    <name type="scientific">Penicillium malachiteum</name>
    <dbReference type="NCBI Taxonomy" id="1324776"/>
    <lineage>
        <taxon>Eukaryota</taxon>
        <taxon>Fungi</taxon>
        <taxon>Dikarya</taxon>
        <taxon>Ascomycota</taxon>
        <taxon>Pezizomycotina</taxon>
        <taxon>Eurotiomycetes</taxon>
        <taxon>Eurotiomycetidae</taxon>
        <taxon>Eurotiales</taxon>
        <taxon>Aspergillaceae</taxon>
        <taxon>Penicillium</taxon>
    </lineage>
</organism>